<proteinExistence type="predicted"/>
<accession>A0A814T957</accession>
<evidence type="ECO:0000313" key="3">
    <source>
        <dbReference type="Proteomes" id="UP000663879"/>
    </source>
</evidence>
<dbReference type="AlphaFoldDB" id="A0A814T957"/>
<feature type="compositionally biased region" description="Basic and acidic residues" evidence="1">
    <location>
        <begin position="33"/>
        <end position="42"/>
    </location>
</feature>
<keyword evidence="3" id="KW-1185">Reference proteome</keyword>
<sequence>LGLGSEGHYINQWYKLNNRRRSIEKKDKNNKRTKSERSDKSNYNKNAMTVEDLLKYAGFILDKESSKPWHFFSASITG</sequence>
<reference evidence="2" key="1">
    <citation type="submission" date="2021-02" db="EMBL/GenBank/DDBJ databases">
        <authorList>
            <person name="Nowell W R."/>
        </authorList>
    </citation>
    <scope>NUCLEOTIDE SEQUENCE</scope>
    <source>
        <strain evidence="2">Ploen Becks lab</strain>
    </source>
</reference>
<evidence type="ECO:0000313" key="2">
    <source>
        <dbReference type="EMBL" id="CAF1158334.1"/>
    </source>
</evidence>
<name>A0A814T957_9BILA</name>
<feature type="non-terminal residue" evidence="2">
    <location>
        <position position="1"/>
    </location>
</feature>
<feature type="region of interest" description="Disordered" evidence="1">
    <location>
        <begin position="20"/>
        <end position="44"/>
    </location>
</feature>
<feature type="compositionally biased region" description="Basic residues" evidence="1">
    <location>
        <begin position="20"/>
        <end position="32"/>
    </location>
</feature>
<evidence type="ECO:0000256" key="1">
    <source>
        <dbReference type="SAM" id="MobiDB-lite"/>
    </source>
</evidence>
<dbReference type="EMBL" id="CAJNOC010013393">
    <property type="protein sequence ID" value="CAF1158334.1"/>
    <property type="molecule type" value="Genomic_DNA"/>
</dbReference>
<protein>
    <submittedName>
        <fullName evidence="2">Uncharacterized protein</fullName>
    </submittedName>
</protein>
<dbReference type="Proteomes" id="UP000663879">
    <property type="component" value="Unassembled WGS sequence"/>
</dbReference>
<organism evidence="2 3">
    <name type="scientific">Brachionus calyciflorus</name>
    <dbReference type="NCBI Taxonomy" id="104777"/>
    <lineage>
        <taxon>Eukaryota</taxon>
        <taxon>Metazoa</taxon>
        <taxon>Spiralia</taxon>
        <taxon>Gnathifera</taxon>
        <taxon>Rotifera</taxon>
        <taxon>Eurotatoria</taxon>
        <taxon>Monogononta</taxon>
        <taxon>Pseudotrocha</taxon>
        <taxon>Ploima</taxon>
        <taxon>Brachionidae</taxon>
        <taxon>Brachionus</taxon>
    </lineage>
</organism>
<gene>
    <name evidence="2" type="ORF">OXX778_LOCUS23526</name>
</gene>
<comment type="caution">
    <text evidence="2">The sequence shown here is derived from an EMBL/GenBank/DDBJ whole genome shotgun (WGS) entry which is preliminary data.</text>
</comment>